<dbReference type="Gene3D" id="3.30.1370.80">
    <property type="entry name" value="Molybdopterin cofactor biosynthesis MoaD-related, C-terminal domain"/>
    <property type="match status" value="1"/>
</dbReference>
<keyword evidence="3" id="KW-1185">Reference proteome</keyword>
<accession>A0A9C7GC92</accession>
<name>A0A9C7GC92_9BACI</name>
<feature type="domain" description="Molybdopterin cofactor biosynthesis MoaD-related C-terminal" evidence="1">
    <location>
        <begin position="4"/>
        <end position="92"/>
    </location>
</feature>
<reference evidence="2" key="1">
    <citation type="submission" date="2021-10" db="EMBL/GenBank/DDBJ databases">
        <authorList>
            <person name="Criscuolo A."/>
        </authorList>
    </citation>
    <scope>NUCLEOTIDE SEQUENCE</scope>
    <source>
        <strain evidence="2">CIP111885</strain>
    </source>
</reference>
<dbReference type="EMBL" id="CAKJTG010000023">
    <property type="protein sequence ID" value="CAG9609731.1"/>
    <property type="molecule type" value="Genomic_DNA"/>
</dbReference>
<evidence type="ECO:0000259" key="1">
    <source>
        <dbReference type="Pfam" id="PF09189"/>
    </source>
</evidence>
<comment type="caution">
    <text evidence="2">The sequence shown here is derived from an EMBL/GenBank/DDBJ whole genome shotgun (WGS) entry which is preliminary data.</text>
</comment>
<proteinExistence type="predicted"/>
<dbReference type="InterPro" id="IPR036473">
    <property type="entry name" value="Mopterin_CF_MoaD-rel_C_sf"/>
</dbReference>
<sequence length="92" mass="10573">MFSRELEFRGIPLAQLGQYLEDLDGRLVTHSDVFPFVYEGDGWKGELLSEDELAFTSVFRVNAVFIRFSAETEEKLDSLIKSYRFKTTRVGG</sequence>
<evidence type="ECO:0000313" key="2">
    <source>
        <dbReference type="EMBL" id="CAG9609731.1"/>
    </source>
</evidence>
<dbReference type="InterPro" id="IPR015272">
    <property type="entry name" value="MoadD_C"/>
</dbReference>
<organism evidence="2 3">
    <name type="scientific">Pseudoneobacillus rhizosphaerae</name>
    <dbReference type="NCBI Taxonomy" id="2880968"/>
    <lineage>
        <taxon>Bacteria</taxon>
        <taxon>Bacillati</taxon>
        <taxon>Bacillota</taxon>
        <taxon>Bacilli</taxon>
        <taxon>Bacillales</taxon>
        <taxon>Bacillaceae</taxon>
        <taxon>Pseudoneobacillus</taxon>
    </lineage>
</organism>
<dbReference type="Pfam" id="PF09189">
    <property type="entry name" value="MoaD_arch"/>
    <property type="match status" value="1"/>
</dbReference>
<dbReference type="RefSeq" id="WP_230497968.1">
    <property type="nucleotide sequence ID" value="NZ_CAKJTG010000023.1"/>
</dbReference>
<protein>
    <recommendedName>
        <fullName evidence="1">Molybdopterin cofactor biosynthesis MoaD-related C-terminal domain-containing protein</fullName>
    </recommendedName>
</protein>
<dbReference type="AlphaFoldDB" id="A0A9C7GC92"/>
<gene>
    <name evidence="2" type="ORF">NEOCIP111885_03474</name>
</gene>
<evidence type="ECO:0000313" key="3">
    <source>
        <dbReference type="Proteomes" id="UP000789845"/>
    </source>
</evidence>
<dbReference type="Proteomes" id="UP000789845">
    <property type="component" value="Unassembled WGS sequence"/>
</dbReference>